<gene>
    <name evidence="6" type="ORF">F8M41_021997</name>
</gene>
<organism evidence="6 7">
    <name type="scientific">Gigaspora margarita</name>
    <dbReference type="NCBI Taxonomy" id="4874"/>
    <lineage>
        <taxon>Eukaryota</taxon>
        <taxon>Fungi</taxon>
        <taxon>Fungi incertae sedis</taxon>
        <taxon>Mucoromycota</taxon>
        <taxon>Glomeromycotina</taxon>
        <taxon>Glomeromycetes</taxon>
        <taxon>Diversisporales</taxon>
        <taxon>Gigasporaceae</taxon>
        <taxon>Gigaspora</taxon>
    </lineage>
</organism>
<dbReference type="PANTHER" id="PTHR11785:SF353">
    <property type="entry name" value="METHIONINE TRANSPORTER (EUROFUNG)"/>
    <property type="match status" value="1"/>
</dbReference>
<dbReference type="AlphaFoldDB" id="A0A8H4EIC9"/>
<keyword evidence="2 5" id="KW-0812">Transmembrane</keyword>
<dbReference type="PANTHER" id="PTHR11785">
    <property type="entry name" value="AMINO ACID TRANSPORTER"/>
    <property type="match status" value="1"/>
</dbReference>
<dbReference type="GO" id="GO:0015179">
    <property type="term" value="F:L-amino acid transmembrane transporter activity"/>
    <property type="evidence" value="ECO:0007669"/>
    <property type="project" value="TreeGrafter"/>
</dbReference>
<comment type="caution">
    <text evidence="6">The sequence shown here is derived from an EMBL/GenBank/DDBJ whole genome shotgun (WGS) entry which is preliminary data.</text>
</comment>
<dbReference type="InterPro" id="IPR002293">
    <property type="entry name" value="AA/rel_permease1"/>
</dbReference>
<evidence type="ECO:0000256" key="1">
    <source>
        <dbReference type="ARBA" id="ARBA00004141"/>
    </source>
</evidence>
<comment type="subcellular location">
    <subcellularLocation>
        <location evidence="1">Membrane</location>
        <topology evidence="1">Multi-pass membrane protein</topology>
    </subcellularLocation>
</comment>
<feature type="transmembrane region" description="Helical" evidence="5">
    <location>
        <begin position="443"/>
        <end position="463"/>
    </location>
</feature>
<evidence type="ECO:0000256" key="4">
    <source>
        <dbReference type="ARBA" id="ARBA00023136"/>
    </source>
</evidence>
<dbReference type="Proteomes" id="UP000439903">
    <property type="component" value="Unassembled WGS sequence"/>
</dbReference>
<feature type="transmembrane region" description="Helical" evidence="5">
    <location>
        <begin position="371"/>
        <end position="387"/>
    </location>
</feature>
<keyword evidence="7" id="KW-1185">Reference proteome</keyword>
<dbReference type="Gene3D" id="1.20.1740.10">
    <property type="entry name" value="Amino acid/polyamine transporter I"/>
    <property type="match status" value="1"/>
</dbReference>
<feature type="transmembrane region" description="Helical" evidence="5">
    <location>
        <begin position="112"/>
        <end position="132"/>
    </location>
</feature>
<reference evidence="6 7" key="1">
    <citation type="journal article" date="2019" name="Environ. Microbiol.">
        <title>At the nexus of three kingdoms: the genome of the mycorrhizal fungus Gigaspora margarita provides insights into plant, endobacterial and fungal interactions.</title>
        <authorList>
            <person name="Venice F."/>
            <person name="Ghignone S."/>
            <person name="Salvioli di Fossalunga A."/>
            <person name="Amselem J."/>
            <person name="Novero M."/>
            <person name="Xianan X."/>
            <person name="Sedzielewska Toro K."/>
            <person name="Morin E."/>
            <person name="Lipzen A."/>
            <person name="Grigoriev I.V."/>
            <person name="Henrissat B."/>
            <person name="Martin F.M."/>
            <person name="Bonfante P."/>
        </authorList>
    </citation>
    <scope>NUCLEOTIDE SEQUENCE [LARGE SCALE GENOMIC DNA]</scope>
    <source>
        <strain evidence="6 7">BEG34</strain>
    </source>
</reference>
<protein>
    <submittedName>
        <fullName evidence="6">Amino acid transporter</fullName>
    </submittedName>
</protein>
<feature type="transmembrane region" description="Helical" evidence="5">
    <location>
        <begin position="315"/>
        <end position="336"/>
    </location>
</feature>
<evidence type="ECO:0000256" key="2">
    <source>
        <dbReference type="ARBA" id="ARBA00022692"/>
    </source>
</evidence>
<feature type="transmembrane region" description="Helical" evidence="5">
    <location>
        <begin position="185"/>
        <end position="204"/>
    </location>
</feature>
<sequence>MSSEISLDKDDGATLTEIPIDNGTRTITNRKKILGILYGLGYNLNYIIGEDAFNPNNIWTLVRSPGITLVLYVICGIISPFGSSVYIELGIRSLPSGIGEQKYITDAFHPKRNVGHIFSFVAIFVIFPSIIVAESFTSAQYLLYFYQRSLDVNWITMATSVAMLFIITLYQVCSNRVSDIINHSLVLFKIITLLIISIVGIAKLRIDHVNWNYIFNAPFDLGAYASGLIKVLLTYEGWNNINYLIEEFKPSSDNLEYPSVILKYSSLISVGITFILCFLTNAAFITVVGYNINYNGNTPIPMRFGKELLGETGEILMSILVAISSFGCVSAIIFTYSRIIKYAAETGFMPRRISSWFTSYWKKSDTLLKQLLAQFFYCLGLSFIFMIKTKYNISDNISDFFADASQYSAMIYHAASAYCLYILKKRLYNTNNNTNPEILSIPIYVIITYLLIIILIIIVLFIPSRNGNFDYPISYCISWSVVILGVIIWWLRDRKRSEATEEFIDETDQSEETISEAGRD</sequence>
<feature type="transmembrane region" description="Helical" evidence="5">
    <location>
        <begin position="69"/>
        <end position="91"/>
    </location>
</feature>
<dbReference type="EMBL" id="WTPW01000666">
    <property type="protein sequence ID" value="KAF0490031.1"/>
    <property type="molecule type" value="Genomic_DNA"/>
</dbReference>
<dbReference type="PIRSF" id="PIRSF006060">
    <property type="entry name" value="AA_transporter"/>
    <property type="match status" value="1"/>
</dbReference>
<evidence type="ECO:0000313" key="6">
    <source>
        <dbReference type="EMBL" id="KAF0490031.1"/>
    </source>
</evidence>
<dbReference type="Pfam" id="PF13520">
    <property type="entry name" value="AA_permease_2"/>
    <property type="match status" value="1"/>
</dbReference>
<proteinExistence type="predicted"/>
<name>A0A8H4EIC9_GIGMA</name>
<dbReference type="GO" id="GO:0016020">
    <property type="term" value="C:membrane"/>
    <property type="evidence" value="ECO:0007669"/>
    <property type="project" value="UniProtKB-SubCell"/>
</dbReference>
<feature type="transmembrane region" description="Helical" evidence="5">
    <location>
        <begin position="33"/>
        <end position="49"/>
    </location>
</feature>
<dbReference type="OrthoDB" id="5982228at2759"/>
<feature type="transmembrane region" description="Helical" evidence="5">
    <location>
        <begin position="152"/>
        <end position="173"/>
    </location>
</feature>
<evidence type="ECO:0000256" key="5">
    <source>
        <dbReference type="SAM" id="Phobius"/>
    </source>
</evidence>
<evidence type="ECO:0000256" key="3">
    <source>
        <dbReference type="ARBA" id="ARBA00022989"/>
    </source>
</evidence>
<keyword evidence="3 5" id="KW-1133">Transmembrane helix</keyword>
<dbReference type="InterPro" id="IPR050598">
    <property type="entry name" value="AminoAcid_Transporter"/>
</dbReference>
<accession>A0A8H4EIC9</accession>
<feature type="transmembrane region" description="Helical" evidence="5">
    <location>
        <begin position="469"/>
        <end position="491"/>
    </location>
</feature>
<evidence type="ECO:0000313" key="7">
    <source>
        <dbReference type="Proteomes" id="UP000439903"/>
    </source>
</evidence>
<feature type="transmembrane region" description="Helical" evidence="5">
    <location>
        <begin position="266"/>
        <end position="292"/>
    </location>
</feature>
<keyword evidence="4 5" id="KW-0472">Membrane</keyword>